<evidence type="ECO:0000259" key="1">
    <source>
        <dbReference type="Pfam" id="PF00501"/>
    </source>
</evidence>
<dbReference type="Proteomes" id="UP001596298">
    <property type="component" value="Unassembled WGS sequence"/>
</dbReference>
<feature type="domain" description="AMP-dependent synthetase/ligase" evidence="1">
    <location>
        <begin position="5"/>
        <end position="55"/>
    </location>
</feature>
<keyword evidence="3" id="KW-1185">Reference proteome</keyword>
<accession>A0ABW2AJ72</accession>
<dbReference type="Gene3D" id="3.40.50.980">
    <property type="match status" value="1"/>
</dbReference>
<dbReference type="RefSeq" id="WP_382403492.1">
    <property type="nucleotide sequence ID" value="NZ_JBHSWH010000001.1"/>
</dbReference>
<proteinExistence type="predicted"/>
<dbReference type="SUPFAM" id="SSF56801">
    <property type="entry name" value="Acetyl-CoA synthetase-like"/>
    <property type="match status" value="1"/>
</dbReference>
<sequence length="72" mass="7865">MATALRWTAARYPGRRAVGGPAPLTYAEWDARTERVAHALHELGAPEGSRAGLLLAGESPLRRFTSPLRRRA</sequence>
<name>A0ABW2AJ72_9MICO</name>
<dbReference type="EMBL" id="JBHSWH010000001">
    <property type="protein sequence ID" value="MFC6706808.1"/>
    <property type="molecule type" value="Genomic_DNA"/>
</dbReference>
<reference evidence="3" key="1">
    <citation type="journal article" date="2019" name="Int. J. Syst. Evol. Microbiol.">
        <title>The Global Catalogue of Microorganisms (GCM) 10K type strain sequencing project: providing services to taxonomists for standard genome sequencing and annotation.</title>
        <authorList>
            <consortium name="The Broad Institute Genomics Platform"/>
            <consortium name="The Broad Institute Genome Sequencing Center for Infectious Disease"/>
            <person name="Wu L."/>
            <person name="Ma J."/>
        </authorList>
    </citation>
    <scope>NUCLEOTIDE SEQUENCE [LARGE SCALE GENOMIC DNA]</scope>
    <source>
        <strain evidence="3">CCUG 58127</strain>
    </source>
</reference>
<protein>
    <submittedName>
        <fullName evidence="2">AMP-binding protein</fullName>
    </submittedName>
</protein>
<organism evidence="2 3">
    <name type="scientific">Flexivirga alba</name>
    <dbReference type="NCBI Taxonomy" id="702742"/>
    <lineage>
        <taxon>Bacteria</taxon>
        <taxon>Bacillati</taxon>
        <taxon>Actinomycetota</taxon>
        <taxon>Actinomycetes</taxon>
        <taxon>Micrococcales</taxon>
        <taxon>Dermacoccaceae</taxon>
        <taxon>Flexivirga</taxon>
    </lineage>
</organism>
<evidence type="ECO:0000313" key="3">
    <source>
        <dbReference type="Proteomes" id="UP001596298"/>
    </source>
</evidence>
<comment type="caution">
    <text evidence="2">The sequence shown here is derived from an EMBL/GenBank/DDBJ whole genome shotgun (WGS) entry which is preliminary data.</text>
</comment>
<evidence type="ECO:0000313" key="2">
    <source>
        <dbReference type="EMBL" id="MFC6706808.1"/>
    </source>
</evidence>
<dbReference type="Pfam" id="PF00501">
    <property type="entry name" value="AMP-binding"/>
    <property type="match status" value="1"/>
</dbReference>
<dbReference type="InterPro" id="IPR000873">
    <property type="entry name" value="AMP-dep_synth/lig_dom"/>
</dbReference>
<gene>
    <name evidence="2" type="ORF">ACFQDH_16470</name>
</gene>